<evidence type="ECO:0000259" key="1">
    <source>
        <dbReference type="PROSITE" id="PS51186"/>
    </source>
</evidence>
<proteinExistence type="predicted"/>
<accession>A0A085VGG6</accession>
<reference evidence="2 3" key="1">
    <citation type="submission" date="2014-07" db="EMBL/GenBank/DDBJ databases">
        <title>Draft Genome Sequences of Environmental Pseudomonas syringae strains.</title>
        <authorList>
            <person name="Baltrus D.A."/>
            <person name="Berge O."/>
            <person name="Morris C."/>
        </authorList>
    </citation>
    <scope>NUCLEOTIDE SEQUENCE [LARGE SCALE GENOMIC DNA]</scope>
    <source>
        <strain evidence="2 3">GAW0119</strain>
    </source>
</reference>
<dbReference type="OrthoDB" id="9801656at2"/>
<comment type="caution">
    <text evidence="2">The sequence shown here is derived from an EMBL/GenBank/DDBJ whole genome shotgun (WGS) entry which is preliminary data.</text>
</comment>
<dbReference type="InterPro" id="IPR000182">
    <property type="entry name" value="GNAT_dom"/>
</dbReference>
<gene>
    <name evidence="2" type="ORF">IV01_15580</name>
</gene>
<dbReference type="SUPFAM" id="SSF55729">
    <property type="entry name" value="Acyl-CoA N-acyltransferases (Nat)"/>
    <property type="match status" value="1"/>
</dbReference>
<dbReference type="PANTHER" id="PTHR43792">
    <property type="entry name" value="GNAT FAMILY, PUTATIVE (AFU_ORTHOLOGUE AFUA_3G00765)-RELATED-RELATED"/>
    <property type="match status" value="1"/>
</dbReference>
<dbReference type="GO" id="GO:0016747">
    <property type="term" value="F:acyltransferase activity, transferring groups other than amino-acyl groups"/>
    <property type="evidence" value="ECO:0007669"/>
    <property type="project" value="InterPro"/>
</dbReference>
<dbReference type="Proteomes" id="UP000028631">
    <property type="component" value="Unassembled WGS sequence"/>
</dbReference>
<dbReference type="PROSITE" id="PS51186">
    <property type="entry name" value="GNAT"/>
    <property type="match status" value="1"/>
</dbReference>
<organism evidence="2 3">
    <name type="scientific">Pseudomonas syringae</name>
    <dbReference type="NCBI Taxonomy" id="317"/>
    <lineage>
        <taxon>Bacteria</taxon>
        <taxon>Pseudomonadati</taxon>
        <taxon>Pseudomonadota</taxon>
        <taxon>Gammaproteobacteria</taxon>
        <taxon>Pseudomonadales</taxon>
        <taxon>Pseudomonadaceae</taxon>
        <taxon>Pseudomonas</taxon>
    </lineage>
</organism>
<dbReference type="Pfam" id="PF13302">
    <property type="entry name" value="Acetyltransf_3"/>
    <property type="match status" value="1"/>
</dbReference>
<keyword evidence="3" id="KW-1185">Reference proteome</keyword>
<evidence type="ECO:0000313" key="3">
    <source>
        <dbReference type="Proteomes" id="UP000028631"/>
    </source>
</evidence>
<dbReference type="InterPro" id="IPR051531">
    <property type="entry name" value="N-acetyltransferase"/>
</dbReference>
<sequence>MHRTTARLVLRKPNADDLESLFAIYGDPATNQFNPSGPLRDIGQAQALLHVWLQHWEKKGYGQWAISTCNASQKLIGFGGLDARMYVDVERLNLGYRFAATAWGKGYATELSEAALRFGFEELGLHEVFAVVRPNHVASIRVLEKIGMQRVDTLNDVPGQPPSLVFKARRSLPEEDKQV</sequence>
<evidence type="ECO:0000313" key="2">
    <source>
        <dbReference type="EMBL" id="KFE54529.1"/>
    </source>
</evidence>
<dbReference type="PANTHER" id="PTHR43792:SF1">
    <property type="entry name" value="N-ACETYLTRANSFERASE DOMAIN-CONTAINING PROTEIN"/>
    <property type="match status" value="1"/>
</dbReference>
<dbReference type="PATRIC" id="fig|317.175.peg.3245"/>
<dbReference type="InterPro" id="IPR016181">
    <property type="entry name" value="Acyl_CoA_acyltransferase"/>
</dbReference>
<feature type="domain" description="N-acetyltransferase" evidence="1">
    <location>
        <begin position="8"/>
        <end position="173"/>
    </location>
</feature>
<protein>
    <submittedName>
        <fullName evidence="2">GNAT family acetyltraansferase</fullName>
    </submittedName>
</protein>
<dbReference type="EMBL" id="JPQU01000043">
    <property type="protein sequence ID" value="KFE54529.1"/>
    <property type="molecule type" value="Genomic_DNA"/>
</dbReference>
<dbReference type="RefSeq" id="WP_032629456.1">
    <property type="nucleotide sequence ID" value="NZ_JPQU01000043.1"/>
</dbReference>
<name>A0A085VGG6_PSESX</name>
<dbReference type="Gene3D" id="3.40.630.30">
    <property type="match status" value="1"/>
</dbReference>
<dbReference type="AlphaFoldDB" id="A0A085VGG6"/>